<comment type="caution">
    <text evidence="1">The sequence shown here is derived from an EMBL/GenBank/DDBJ whole genome shotgun (WGS) entry which is preliminary data.</text>
</comment>
<evidence type="ECO:0000313" key="2">
    <source>
        <dbReference type="Proteomes" id="UP000621386"/>
    </source>
</evidence>
<reference evidence="1 2" key="1">
    <citation type="submission" date="2021-01" db="EMBL/GenBank/DDBJ databases">
        <title>WGS of actinomycetes isolated from Thailand.</title>
        <authorList>
            <person name="Thawai C."/>
        </authorList>
    </citation>
    <scope>NUCLEOTIDE SEQUENCE [LARGE SCALE GENOMIC DNA]</scope>
    <source>
        <strain evidence="1 2">CH5-8</strain>
    </source>
</reference>
<dbReference type="EMBL" id="JAERRH010000002">
    <property type="protein sequence ID" value="MBL1104472.1"/>
    <property type="molecule type" value="Genomic_DNA"/>
</dbReference>
<evidence type="ECO:0008006" key="3">
    <source>
        <dbReference type="Google" id="ProtNLM"/>
    </source>
</evidence>
<name>A0ABS1NWI2_9ACTN</name>
<proteinExistence type="predicted"/>
<dbReference type="RefSeq" id="WP_201814873.1">
    <property type="nucleotide sequence ID" value="NZ_JAERRH010000002.1"/>
</dbReference>
<dbReference type="Proteomes" id="UP000621386">
    <property type="component" value="Unassembled WGS sequence"/>
</dbReference>
<evidence type="ECO:0000313" key="1">
    <source>
        <dbReference type="EMBL" id="MBL1104472.1"/>
    </source>
</evidence>
<gene>
    <name evidence="1" type="ORF">JK361_07650</name>
</gene>
<keyword evidence="2" id="KW-1185">Reference proteome</keyword>
<sequence length="145" mass="15398">MGDARCAWCGAALPDSAGAGRRYCHAGHRQAAWRARRRWSQAEAARRTLVTAGSMLLTQVEQELAGMAADDGTALEGAAHCTAVARIPRLTERLVRLAVLADRQAGASWPQIGRALGISGEAARARFTRRGTCEGRPGPGDVPPR</sequence>
<organism evidence="1 2">
    <name type="scientific">Streptomyces musisoli</name>
    <dbReference type="NCBI Taxonomy" id="2802280"/>
    <lineage>
        <taxon>Bacteria</taxon>
        <taxon>Bacillati</taxon>
        <taxon>Actinomycetota</taxon>
        <taxon>Actinomycetes</taxon>
        <taxon>Kitasatosporales</taxon>
        <taxon>Streptomycetaceae</taxon>
        <taxon>Streptomyces</taxon>
    </lineage>
</organism>
<accession>A0ABS1NWI2</accession>
<protein>
    <recommendedName>
        <fullName evidence="3">RNA polymerase subunit sigma-70</fullName>
    </recommendedName>
</protein>